<feature type="domain" description="ABC transmembrane type-1" evidence="10">
    <location>
        <begin position="91"/>
        <end position="384"/>
    </location>
</feature>
<dbReference type="PROSITE" id="PS50928">
    <property type="entry name" value="ABC_TM1"/>
    <property type="match status" value="1"/>
</dbReference>
<organism evidence="11 12">
    <name type="scientific">Reyranella soli</name>
    <dbReference type="NCBI Taxonomy" id="1230389"/>
    <lineage>
        <taxon>Bacteria</taxon>
        <taxon>Pseudomonadati</taxon>
        <taxon>Pseudomonadota</taxon>
        <taxon>Alphaproteobacteria</taxon>
        <taxon>Hyphomicrobiales</taxon>
        <taxon>Reyranellaceae</taxon>
        <taxon>Reyranella</taxon>
    </lineage>
</organism>
<dbReference type="GO" id="GO:0006865">
    <property type="term" value="P:amino acid transport"/>
    <property type="evidence" value="ECO:0007669"/>
    <property type="project" value="UniProtKB-KW"/>
</dbReference>
<dbReference type="RefSeq" id="WP_147151767.1">
    <property type="nucleotide sequence ID" value="NZ_BKAJ01000078.1"/>
</dbReference>
<keyword evidence="4" id="KW-1003">Cell membrane</keyword>
<evidence type="ECO:0000259" key="10">
    <source>
        <dbReference type="PROSITE" id="PS50928"/>
    </source>
</evidence>
<keyword evidence="8 9" id="KW-0472">Membrane</keyword>
<dbReference type="NCBIfam" id="TIGR01726">
    <property type="entry name" value="HEQRo_perm_3TM"/>
    <property type="match status" value="1"/>
</dbReference>
<dbReference type="InterPro" id="IPR010065">
    <property type="entry name" value="AA_ABC_transptr_permease_3TM"/>
</dbReference>
<feature type="transmembrane region" description="Helical" evidence="9">
    <location>
        <begin position="21"/>
        <end position="43"/>
    </location>
</feature>
<proteinExistence type="inferred from homology"/>
<evidence type="ECO:0000256" key="6">
    <source>
        <dbReference type="ARBA" id="ARBA00022970"/>
    </source>
</evidence>
<feature type="transmembrane region" description="Helical" evidence="9">
    <location>
        <begin position="185"/>
        <end position="203"/>
    </location>
</feature>
<dbReference type="PANTHER" id="PTHR30614:SF37">
    <property type="entry name" value="AMINO-ACID ABC TRANSPORTER PERMEASE PROTEIN YHDX-RELATED"/>
    <property type="match status" value="1"/>
</dbReference>
<evidence type="ECO:0000256" key="5">
    <source>
        <dbReference type="ARBA" id="ARBA00022692"/>
    </source>
</evidence>
<dbReference type="CDD" id="cd06261">
    <property type="entry name" value="TM_PBP2"/>
    <property type="match status" value="1"/>
</dbReference>
<dbReference type="SUPFAM" id="SSF161098">
    <property type="entry name" value="MetI-like"/>
    <property type="match status" value="2"/>
</dbReference>
<feature type="transmembrane region" description="Helical" evidence="9">
    <location>
        <begin position="97"/>
        <end position="117"/>
    </location>
</feature>
<dbReference type="EMBL" id="BKAJ01000078">
    <property type="protein sequence ID" value="GEP57396.1"/>
    <property type="molecule type" value="Genomic_DNA"/>
</dbReference>
<dbReference type="Pfam" id="PF00528">
    <property type="entry name" value="BPD_transp_1"/>
    <property type="match status" value="1"/>
</dbReference>
<dbReference type="GO" id="GO:0022857">
    <property type="term" value="F:transmembrane transporter activity"/>
    <property type="evidence" value="ECO:0007669"/>
    <property type="project" value="InterPro"/>
</dbReference>
<comment type="similarity">
    <text evidence="2">Belongs to the binding-protein-dependent transport system permease family. HisMQ subfamily.</text>
</comment>
<keyword evidence="5 9" id="KW-0812">Transmembrane</keyword>
<evidence type="ECO:0000256" key="3">
    <source>
        <dbReference type="ARBA" id="ARBA00022448"/>
    </source>
</evidence>
<dbReference type="PANTHER" id="PTHR30614">
    <property type="entry name" value="MEMBRANE COMPONENT OF AMINO ACID ABC TRANSPORTER"/>
    <property type="match status" value="1"/>
</dbReference>
<protein>
    <submittedName>
        <fullName evidence="11">ABC transporter permease</fullName>
    </submittedName>
</protein>
<evidence type="ECO:0000256" key="4">
    <source>
        <dbReference type="ARBA" id="ARBA00022475"/>
    </source>
</evidence>
<dbReference type="AlphaFoldDB" id="A0A512NEN2"/>
<feature type="transmembrane region" description="Helical" evidence="9">
    <location>
        <begin position="223"/>
        <end position="245"/>
    </location>
</feature>
<keyword evidence="6" id="KW-0029">Amino-acid transport</keyword>
<evidence type="ECO:0000256" key="1">
    <source>
        <dbReference type="ARBA" id="ARBA00004429"/>
    </source>
</evidence>
<evidence type="ECO:0000313" key="12">
    <source>
        <dbReference type="Proteomes" id="UP000321058"/>
    </source>
</evidence>
<dbReference type="OrthoDB" id="9808531at2"/>
<keyword evidence="3 9" id="KW-0813">Transport</keyword>
<accession>A0A512NEN2</accession>
<gene>
    <name evidence="11" type="ORF">RSO01_45620</name>
</gene>
<evidence type="ECO:0000313" key="11">
    <source>
        <dbReference type="EMBL" id="GEP57396.1"/>
    </source>
</evidence>
<evidence type="ECO:0000256" key="2">
    <source>
        <dbReference type="ARBA" id="ARBA00010072"/>
    </source>
</evidence>
<keyword evidence="12" id="KW-1185">Reference proteome</keyword>
<evidence type="ECO:0000256" key="8">
    <source>
        <dbReference type="ARBA" id="ARBA00023136"/>
    </source>
</evidence>
<keyword evidence="7 9" id="KW-1133">Transmembrane helix</keyword>
<name>A0A512NEN2_9HYPH</name>
<feature type="transmembrane region" description="Helical" evidence="9">
    <location>
        <begin position="265"/>
        <end position="284"/>
    </location>
</feature>
<dbReference type="InterPro" id="IPR043429">
    <property type="entry name" value="ArtM/GltK/GlnP/TcyL/YhdX-like"/>
</dbReference>
<dbReference type="InterPro" id="IPR035906">
    <property type="entry name" value="MetI-like_sf"/>
</dbReference>
<sequence length="396" mass="43383">MAVEALSSAPRVKVAPWNDPVIRGWVFQIVVVGLVGLLAWYLVSNTIDNLERQKIASGFHYLDREAGFEIGDTMIAYSPASTYARAIWVGLLNTLKVSVLGVIMATFLGTAIGVGKLSNNWLLAKICEWYVEAFRNVPLLLWLFLFYKLISEAFPGPRQAIGAFWNTVYLSNRGLYFPVPVADPIYKWMGVALLVGIAGAWGLQRWAKKRQELTGQPFPSISAGFGVAIGLPFIVWLLGGAPHHMSWPELKGFNFDGGTVIQPEFTALLLGLVLYTSAFVAEIVRSGILALHKGQSEAAAALGLSRGQAMRLVLLPQALRVIVPPMTSQYLNITKNSSLAIAIGYPDLVASINVTINQTGQAIENVLIIMAAYLSVSLSISAFMNWYNKRIALRER</sequence>
<feature type="transmembrane region" description="Helical" evidence="9">
    <location>
        <begin position="366"/>
        <end position="387"/>
    </location>
</feature>
<dbReference type="Proteomes" id="UP000321058">
    <property type="component" value="Unassembled WGS sequence"/>
</dbReference>
<dbReference type="Gene3D" id="1.10.3720.10">
    <property type="entry name" value="MetI-like"/>
    <property type="match status" value="2"/>
</dbReference>
<dbReference type="InterPro" id="IPR000515">
    <property type="entry name" value="MetI-like"/>
</dbReference>
<reference evidence="11 12" key="1">
    <citation type="submission" date="2019-07" db="EMBL/GenBank/DDBJ databases">
        <title>Whole genome shotgun sequence of Reyranella soli NBRC 108950.</title>
        <authorList>
            <person name="Hosoyama A."/>
            <person name="Uohara A."/>
            <person name="Ohji S."/>
            <person name="Ichikawa N."/>
        </authorList>
    </citation>
    <scope>NUCLEOTIDE SEQUENCE [LARGE SCALE GENOMIC DNA]</scope>
    <source>
        <strain evidence="11 12">NBRC 108950</strain>
    </source>
</reference>
<evidence type="ECO:0000256" key="9">
    <source>
        <dbReference type="RuleBase" id="RU363032"/>
    </source>
</evidence>
<comment type="caution">
    <text evidence="11">The sequence shown here is derived from an EMBL/GenBank/DDBJ whole genome shotgun (WGS) entry which is preliminary data.</text>
</comment>
<dbReference type="GO" id="GO:0043190">
    <property type="term" value="C:ATP-binding cassette (ABC) transporter complex"/>
    <property type="evidence" value="ECO:0007669"/>
    <property type="project" value="InterPro"/>
</dbReference>
<evidence type="ECO:0000256" key="7">
    <source>
        <dbReference type="ARBA" id="ARBA00022989"/>
    </source>
</evidence>
<comment type="subcellular location">
    <subcellularLocation>
        <location evidence="1">Cell inner membrane</location>
        <topology evidence="1">Multi-pass membrane protein</topology>
    </subcellularLocation>
    <subcellularLocation>
        <location evidence="9">Cell membrane</location>
        <topology evidence="9">Multi-pass membrane protein</topology>
    </subcellularLocation>
</comment>